<feature type="region of interest" description="Amidoligase domain" evidence="11">
    <location>
        <begin position="1"/>
        <end position="272"/>
    </location>
</feature>
<feature type="binding site" evidence="11">
    <location>
        <begin position="19"/>
        <end position="24"/>
    </location>
    <ligand>
        <name>ATP</name>
        <dbReference type="ChEBI" id="CHEBI:30616"/>
    </ligand>
</feature>
<feature type="binding site" evidence="11">
    <location>
        <position position="467"/>
    </location>
    <ligand>
        <name>L-glutamine</name>
        <dbReference type="ChEBI" id="CHEBI:58359"/>
    </ligand>
</feature>
<dbReference type="Proteomes" id="UP000243024">
    <property type="component" value="Unassembled WGS sequence"/>
</dbReference>
<dbReference type="SUPFAM" id="SSF52317">
    <property type="entry name" value="Class I glutamine amidotransferase-like"/>
    <property type="match status" value="1"/>
</dbReference>
<evidence type="ECO:0000313" key="15">
    <source>
        <dbReference type="EMBL" id="PTQ54537.1"/>
    </source>
</evidence>
<comment type="subunit">
    <text evidence="11">Homotetramer.</text>
</comment>
<comment type="miscellaneous">
    <text evidence="11">CTPSs have evolved a hybrid strategy for distinguishing between UTP and CTP. The overlapping regions of the product feedback inhibitory and substrate sites recognize a common feature in both compounds, the triphosphate moiety. To differentiate isosteric substrate and product pyrimidine rings, an additional pocket far from the expected kinase/ligase catalytic site, specifically recognizes the cytosine and ribose portions of the product inhibitor.</text>
</comment>
<evidence type="ECO:0000256" key="10">
    <source>
        <dbReference type="ARBA" id="ARBA00047781"/>
    </source>
</evidence>
<dbReference type="UniPathway" id="UPA00159">
    <property type="reaction ID" value="UER00277"/>
</dbReference>
<dbReference type="EMBL" id="JXBB01000023">
    <property type="protein sequence ID" value="OAR04188.1"/>
    <property type="molecule type" value="Genomic_DNA"/>
</dbReference>
<comment type="function">
    <text evidence="11">Catalyzes the ATP-dependent amination of UTP to CTP with either L-glutamine or ammonia as the source of nitrogen. Regulates intracellular CTP levels through interactions with the four ribonucleotide triphosphates.</text>
</comment>
<dbReference type="PANTHER" id="PTHR11550">
    <property type="entry name" value="CTP SYNTHASE"/>
    <property type="match status" value="1"/>
</dbReference>
<keyword evidence="5 11" id="KW-0547">Nucleotide-binding</keyword>
<gene>
    <name evidence="11" type="primary">pyrG</name>
    <name evidence="15" type="ORF">HSCHL_0116</name>
    <name evidence="14" type="ORF">SA87_06965</name>
</gene>
<feature type="binding site" evidence="11">
    <location>
        <position position="359"/>
    </location>
    <ligand>
        <name>L-glutamine</name>
        <dbReference type="ChEBI" id="CHEBI:58359"/>
    </ligand>
</feature>
<proteinExistence type="inferred from homology"/>
<dbReference type="Proteomes" id="UP000244180">
    <property type="component" value="Unassembled WGS sequence"/>
</dbReference>
<feature type="binding site" evidence="11">
    <location>
        <position position="76"/>
    </location>
    <ligand>
        <name>ATP</name>
        <dbReference type="ChEBI" id="CHEBI:30616"/>
    </ligand>
</feature>
<keyword evidence="16" id="KW-1185">Reference proteome</keyword>
<evidence type="ECO:0000256" key="9">
    <source>
        <dbReference type="ARBA" id="ARBA00022975"/>
    </source>
</evidence>
<dbReference type="Pfam" id="PF06418">
    <property type="entry name" value="CTP_synth_N"/>
    <property type="match status" value="1"/>
</dbReference>
<dbReference type="GO" id="GO:0046872">
    <property type="term" value="F:metal ion binding"/>
    <property type="evidence" value="ECO:0007669"/>
    <property type="project" value="UniProtKB-KW"/>
</dbReference>
<feature type="binding site" evidence="11">
    <location>
        <position position="410"/>
    </location>
    <ligand>
        <name>L-glutamine</name>
        <dbReference type="ChEBI" id="CHEBI:58359"/>
    </ligand>
</feature>
<feature type="binding site" evidence="11">
    <location>
        <begin position="153"/>
        <end position="155"/>
    </location>
    <ligand>
        <name>CTP</name>
        <dbReference type="ChEBI" id="CHEBI:37563"/>
        <note>allosteric inhibitor</note>
    </ligand>
</feature>
<feature type="binding site" evidence="11">
    <location>
        <position position="59"/>
    </location>
    <ligand>
        <name>L-glutamine</name>
        <dbReference type="ChEBI" id="CHEBI:58359"/>
    </ligand>
</feature>
<reference evidence="14 16" key="1">
    <citation type="submission" date="2015-09" db="EMBL/GenBank/DDBJ databases">
        <title>Draft genome sequence of Hydrogenibacillus schlegelii DSM 2000.</title>
        <authorList>
            <person name="Hemp J."/>
        </authorList>
    </citation>
    <scope>NUCLEOTIDE SEQUENCE [LARGE SCALE GENOMIC DNA]</scope>
    <source>
        <strain evidence="14 16">MA 48</strain>
    </source>
</reference>
<dbReference type="Pfam" id="PF00117">
    <property type="entry name" value="GATase"/>
    <property type="match status" value="1"/>
</dbReference>
<feature type="binding site" evidence="11">
    <location>
        <position position="18"/>
    </location>
    <ligand>
        <name>UTP</name>
        <dbReference type="ChEBI" id="CHEBI:46398"/>
    </ligand>
</feature>
<comment type="catalytic activity">
    <reaction evidence="11">
        <text>L-glutamine + H2O = L-glutamate + NH4(+)</text>
        <dbReference type="Rhea" id="RHEA:15889"/>
        <dbReference type="ChEBI" id="CHEBI:15377"/>
        <dbReference type="ChEBI" id="CHEBI:28938"/>
        <dbReference type="ChEBI" id="CHEBI:29985"/>
        <dbReference type="ChEBI" id="CHEBI:58359"/>
    </reaction>
</comment>
<feature type="domain" description="Glutamine amidotransferase" evidence="12">
    <location>
        <begin position="307"/>
        <end position="528"/>
    </location>
</feature>
<dbReference type="STRING" id="1484.SA87_06965"/>
<dbReference type="InterPro" id="IPR033828">
    <property type="entry name" value="GATase1_CTP_Synthase"/>
</dbReference>
<keyword evidence="7 11" id="KW-0460">Magnesium</keyword>
<dbReference type="NCBIfam" id="NF003792">
    <property type="entry name" value="PRK05380.1"/>
    <property type="match status" value="1"/>
</dbReference>
<dbReference type="CDD" id="cd01746">
    <property type="entry name" value="GATase1_CTP_Synthase"/>
    <property type="match status" value="1"/>
</dbReference>
<evidence type="ECO:0000256" key="7">
    <source>
        <dbReference type="ARBA" id="ARBA00022842"/>
    </source>
</evidence>
<dbReference type="SUPFAM" id="SSF52540">
    <property type="entry name" value="P-loop containing nucleoside triphosphate hydrolases"/>
    <property type="match status" value="1"/>
</dbReference>
<feature type="active site" evidence="11">
    <location>
        <position position="512"/>
    </location>
</feature>
<dbReference type="Gene3D" id="3.40.50.300">
    <property type="entry name" value="P-loop containing nucleotide triphosphate hydrolases"/>
    <property type="match status" value="1"/>
</dbReference>
<comment type="catalytic activity">
    <reaction evidence="10 11">
        <text>UTP + L-glutamine + ATP + H2O = CTP + L-glutamate + ADP + phosphate + 2 H(+)</text>
        <dbReference type="Rhea" id="RHEA:26426"/>
        <dbReference type="ChEBI" id="CHEBI:15377"/>
        <dbReference type="ChEBI" id="CHEBI:15378"/>
        <dbReference type="ChEBI" id="CHEBI:29985"/>
        <dbReference type="ChEBI" id="CHEBI:30616"/>
        <dbReference type="ChEBI" id="CHEBI:37563"/>
        <dbReference type="ChEBI" id="CHEBI:43474"/>
        <dbReference type="ChEBI" id="CHEBI:46398"/>
        <dbReference type="ChEBI" id="CHEBI:58359"/>
        <dbReference type="ChEBI" id="CHEBI:456216"/>
        <dbReference type="EC" id="6.3.4.2"/>
    </reaction>
</comment>
<evidence type="ECO:0000256" key="3">
    <source>
        <dbReference type="ARBA" id="ARBA00022598"/>
    </source>
</evidence>
<feature type="binding site" evidence="11">
    <location>
        <position position="76"/>
    </location>
    <ligand>
        <name>Mg(2+)</name>
        <dbReference type="ChEBI" id="CHEBI:18420"/>
    </ligand>
</feature>
<keyword evidence="9 11" id="KW-0665">Pyrimidine biosynthesis</keyword>
<feature type="binding site" evidence="11">
    <location>
        <begin position="387"/>
        <end position="390"/>
    </location>
    <ligand>
        <name>L-glutamine</name>
        <dbReference type="ChEBI" id="CHEBI:58359"/>
    </ligand>
</feature>
<sequence length="553" mass="59312">MNDPRSTRFIFVTGGVTSSLGKGITAASIGRLLKSRGFRVAIMKLDPYINVDPGTMNPYQHGEVFVTGDGAETDLDLGHYERFIDLELTHLSSVTAGKIYASVIAKERRGDYRGETVQVIPHVTNEIKSRIYALADESRPDFLIAEIGGTVGDIESLPFLEAVRQIRHEVGRGKTAVVHVTLVPYLKAAGELKTKPTQHSVKELRSIGIQPTVIVCRADRSLPPEVKEKIALFADIEARAVVEAVDAETPYEVPLLLQKEGLDDAILAHFHLAAPPADLAEWARLVERLKRPETAVEIALVGKYVALHDAYLSLVEALKHAGCALGAEVRLRWVAAEALEAGGEGEALAGVAGILVPGGSGDRGAEGKIRAIRYAREAGVPFLGIGLGMQLAAVEYARHVLGFPRAGSVEVDPAADPAVVVPVRPAADGEDPRSALCLGNVALSFAPGSRLQAAYGAERGVERVRHRFALNPALTDVLFGGELRVAATGQGRVQALELPSHPWYVATLYHPEFTSRLNRPNPLIRAFLAAALEHRFFASEPPSASKGAAGRSE</sequence>
<feature type="binding site" evidence="11">
    <location>
        <begin position="193"/>
        <end position="198"/>
    </location>
    <ligand>
        <name>CTP</name>
        <dbReference type="ChEBI" id="CHEBI:37563"/>
        <note>allosteric inhibitor</note>
    </ligand>
</feature>
<evidence type="ECO:0000256" key="6">
    <source>
        <dbReference type="ARBA" id="ARBA00022840"/>
    </source>
</evidence>
<dbReference type="CDD" id="cd03113">
    <property type="entry name" value="CTPS_N"/>
    <property type="match status" value="1"/>
</dbReference>
<feature type="binding site" evidence="11">
    <location>
        <position position="229"/>
    </location>
    <ligand>
        <name>UTP</name>
        <dbReference type="ChEBI" id="CHEBI:46398"/>
    </ligand>
</feature>
<dbReference type="GO" id="GO:0005829">
    <property type="term" value="C:cytosol"/>
    <property type="evidence" value="ECO:0007669"/>
    <property type="project" value="TreeGrafter"/>
</dbReference>
<reference evidence="15 17" key="2">
    <citation type="submission" date="2017-08" db="EMBL/GenBank/DDBJ databases">
        <title>Burning lignite coal seam in the remote Altai Mountains harbors a hydrogen-driven thermophilic microbial community.</title>
        <authorList>
            <person name="Kadnikov V.V."/>
            <person name="Mardanov A.V."/>
            <person name="Ivasenko D."/>
            <person name="Beletsky A.V."/>
            <person name="Karnachuk O.V."/>
            <person name="Ravin N.V."/>
        </authorList>
    </citation>
    <scope>NUCLEOTIDE SEQUENCE [LARGE SCALE GENOMIC DNA]</scope>
    <source>
        <strain evidence="15">AL33</strain>
    </source>
</reference>
<feature type="active site" evidence="11">
    <location>
        <position position="510"/>
    </location>
</feature>
<keyword evidence="4 11" id="KW-0479">Metal-binding</keyword>
<keyword evidence="6 11" id="KW-0067">ATP-binding</keyword>
<evidence type="ECO:0000256" key="8">
    <source>
        <dbReference type="ARBA" id="ARBA00022962"/>
    </source>
</evidence>
<accession>A0A179INF8</accession>
<dbReference type="PROSITE" id="PS51273">
    <property type="entry name" value="GATASE_TYPE_1"/>
    <property type="match status" value="1"/>
</dbReference>
<feature type="binding site" evidence="11">
    <location>
        <position position="247"/>
    </location>
    <ligand>
        <name>ATP</name>
        <dbReference type="ChEBI" id="CHEBI:30616"/>
    </ligand>
</feature>
<evidence type="ECO:0000256" key="5">
    <source>
        <dbReference type="ARBA" id="ARBA00022741"/>
    </source>
</evidence>
<dbReference type="InterPro" id="IPR004468">
    <property type="entry name" value="CTP_synthase"/>
</dbReference>
<dbReference type="PANTHER" id="PTHR11550:SF0">
    <property type="entry name" value="CTP SYNTHASE-RELATED"/>
    <property type="match status" value="1"/>
</dbReference>
<feature type="domain" description="CTP synthase N-terminal" evidence="13">
    <location>
        <begin position="8"/>
        <end position="272"/>
    </location>
</feature>
<comment type="catalytic activity">
    <reaction evidence="11">
        <text>UTP + NH4(+) + ATP = CTP + ADP + phosphate + 2 H(+)</text>
        <dbReference type="Rhea" id="RHEA:16597"/>
        <dbReference type="ChEBI" id="CHEBI:15378"/>
        <dbReference type="ChEBI" id="CHEBI:28938"/>
        <dbReference type="ChEBI" id="CHEBI:30616"/>
        <dbReference type="ChEBI" id="CHEBI:37563"/>
        <dbReference type="ChEBI" id="CHEBI:43474"/>
        <dbReference type="ChEBI" id="CHEBI:46398"/>
        <dbReference type="ChEBI" id="CHEBI:456216"/>
    </reaction>
</comment>
<evidence type="ECO:0000259" key="12">
    <source>
        <dbReference type="Pfam" id="PF00117"/>
    </source>
</evidence>
<dbReference type="EC" id="6.3.4.2" evidence="11"/>
<dbReference type="NCBIfam" id="TIGR00337">
    <property type="entry name" value="PyrG"/>
    <property type="match status" value="1"/>
</dbReference>
<dbReference type="FunFam" id="3.40.50.300:FF:000009">
    <property type="entry name" value="CTP synthase"/>
    <property type="match status" value="1"/>
</dbReference>
<keyword evidence="3 11" id="KW-0436">Ligase</keyword>
<dbReference type="InterPro" id="IPR027417">
    <property type="entry name" value="P-loop_NTPase"/>
</dbReference>
<comment type="activity regulation">
    <text evidence="11">Allosterically activated by GTP, when glutamine is the substrate; GTP has no effect on the reaction when ammonia is the substrate. The allosteric effector GTP functions by stabilizing the protein conformation that binds the tetrahedral intermediate(s) formed during glutamine hydrolysis. Inhibited by the product CTP, via allosteric rather than competitive inhibition.</text>
</comment>
<dbReference type="InterPro" id="IPR017926">
    <property type="entry name" value="GATASE"/>
</dbReference>
<protein>
    <recommendedName>
        <fullName evidence="11">CTP synthase</fullName>
        <ecNumber evidence="11">6.3.4.2</ecNumber>
    </recommendedName>
    <alternativeName>
        <fullName evidence="11">Cytidine 5'-triphosphate synthase</fullName>
    </alternativeName>
    <alternativeName>
        <fullName evidence="11">Cytidine triphosphate synthetase</fullName>
        <shortName evidence="11">CTP synthetase</shortName>
        <shortName evidence="11">CTPS</shortName>
    </alternativeName>
    <alternativeName>
        <fullName evidence="11">UTP--ammonia ligase</fullName>
    </alternativeName>
</protein>
<dbReference type="Gene3D" id="3.40.50.880">
    <property type="match status" value="1"/>
</dbReference>
<evidence type="ECO:0000313" key="14">
    <source>
        <dbReference type="EMBL" id="OAR04188.1"/>
    </source>
</evidence>
<evidence type="ECO:0000259" key="13">
    <source>
        <dbReference type="Pfam" id="PF06418"/>
    </source>
</evidence>
<organism evidence="14 16">
    <name type="scientific">Hydrogenibacillus schlegelii</name>
    <name type="common">Bacillus schlegelii</name>
    <dbReference type="NCBI Taxonomy" id="1484"/>
    <lineage>
        <taxon>Bacteria</taxon>
        <taxon>Bacillati</taxon>
        <taxon>Bacillota</taxon>
        <taxon>Bacilli</taxon>
        <taxon>Bacillales</taxon>
        <taxon>Bacillales Family X. Incertae Sedis</taxon>
        <taxon>Hydrogenibacillus</taxon>
    </lineage>
</organism>
<dbReference type="RefSeq" id="WP_066201485.1">
    <property type="nucleotide sequence ID" value="NZ_CBCSAS010000008.1"/>
</dbReference>
<dbReference type="HAMAP" id="MF_01227">
    <property type="entry name" value="PyrG"/>
    <property type="match status" value="1"/>
</dbReference>
<comment type="pathway">
    <text evidence="1 11">Pyrimidine metabolism; CTP biosynthesis via de novo pathway; CTP from UDP: step 2/2.</text>
</comment>
<dbReference type="GO" id="GO:0005524">
    <property type="term" value="F:ATP binding"/>
    <property type="evidence" value="ECO:0007669"/>
    <property type="project" value="UniProtKB-KW"/>
</dbReference>
<comment type="similarity">
    <text evidence="2 11">Belongs to the CTP synthase family.</text>
</comment>
<keyword evidence="8 11" id="KW-0315">Glutamine amidotransferase</keyword>
<evidence type="ECO:0000313" key="17">
    <source>
        <dbReference type="Proteomes" id="UP000244180"/>
    </source>
</evidence>
<feature type="binding site" evidence="11">
    <location>
        <position position="229"/>
    </location>
    <ligand>
        <name>CTP</name>
        <dbReference type="ChEBI" id="CHEBI:37563"/>
        <note>allosteric inhibitor</note>
    </ligand>
</feature>
<dbReference type="InterPro" id="IPR017456">
    <property type="entry name" value="CTP_synthase_N"/>
</dbReference>
<evidence type="ECO:0000256" key="1">
    <source>
        <dbReference type="ARBA" id="ARBA00005171"/>
    </source>
</evidence>
<dbReference type="GO" id="GO:0042802">
    <property type="term" value="F:identical protein binding"/>
    <property type="evidence" value="ECO:0007669"/>
    <property type="project" value="TreeGrafter"/>
</dbReference>
<feature type="binding site" evidence="11">
    <location>
        <position position="146"/>
    </location>
    <ligand>
        <name>Mg(2+)</name>
        <dbReference type="ChEBI" id="CHEBI:18420"/>
    </ligand>
</feature>
<dbReference type="OrthoDB" id="9801107at2"/>
<dbReference type="GO" id="GO:0003883">
    <property type="term" value="F:CTP synthase activity"/>
    <property type="evidence" value="ECO:0007669"/>
    <property type="project" value="UniProtKB-UniRule"/>
</dbReference>
<dbReference type="GO" id="GO:0019856">
    <property type="term" value="P:pyrimidine nucleobase biosynthetic process"/>
    <property type="evidence" value="ECO:0007669"/>
    <property type="project" value="TreeGrafter"/>
</dbReference>
<dbReference type="InterPro" id="IPR029062">
    <property type="entry name" value="Class_I_gatase-like"/>
</dbReference>
<feature type="binding site" evidence="11">
    <location>
        <begin position="193"/>
        <end position="198"/>
    </location>
    <ligand>
        <name>UTP</name>
        <dbReference type="ChEBI" id="CHEBI:46398"/>
    </ligand>
</feature>
<dbReference type="EMBL" id="PEBV01000003">
    <property type="protein sequence ID" value="PTQ54537.1"/>
    <property type="molecule type" value="Genomic_DNA"/>
</dbReference>
<dbReference type="AlphaFoldDB" id="A0A179INF8"/>
<comment type="caution">
    <text evidence="11">Lacks conserved residue(s) required for the propagation of feature annotation.</text>
</comment>
<evidence type="ECO:0000256" key="4">
    <source>
        <dbReference type="ARBA" id="ARBA00022723"/>
    </source>
</evidence>
<evidence type="ECO:0000256" key="11">
    <source>
        <dbReference type="HAMAP-Rule" id="MF_01227"/>
    </source>
</evidence>
<dbReference type="GO" id="GO:0044210">
    <property type="term" value="P:'de novo' CTP biosynthetic process"/>
    <property type="evidence" value="ECO:0007669"/>
    <property type="project" value="UniProtKB-UniRule"/>
</dbReference>
<comment type="caution">
    <text evidence="14">The sequence shown here is derived from an EMBL/GenBank/DDBJ whole genome shotgun (WGS) entry which is preliminary data.</text>
</comment>
<evidence type="ECO:0000256" key="2">
    <source>
        <dbReference type="ARBA" id="ARBA00007533"/>
    </source>
</evidence>
<feature type="binding site" evidence="11">
    <location>
        <position position="18"/>
    </location>
    <ligand>
        <name>CTP</name>
        <dbReference type="ChEBI" id="CHEBI:37563"/>
        <note>allosteric inhibitor</note>
    </ligand>
</feature>
<evidence type="ECO:0000313" key="16">
    <source>
        <dbReference type="Proteomes" id="UP000243024"/>
    </source>
</evidence>
<name>A0A179INF8_HYDSH</name>